<name>A0A8R2DNQ1_BOMMO</name>
<dbReference type="SUPFAM" id="SSF48366">
    <property type="entry name" value="Ras GEF"/>
    <property type="match status" value="1"/>
</dbReference>
<keyword evidence="2" id="KW-0344">Guanine-nucleotide releasing factor</keyword>
<proteinExistence type="predicted"/>
<evidence type="ECO:0000313" key="7">
    <source>
        <dbReference type="EnsemblMetazoa" id="XP_021208199.1"/>
    </source>
</evidence>
<dbReference type="FunFam" id="1.10.840.10:FF:000015">
    <property type="entry name" value="Uncharacterized protein, isoform A"/>
    <property type="match status" value="1"/>
</dbReference>
<evidence type="ECO:0000256" key="2">
    <source>
        <dbReference type="PROSITE-ProRule" id="PRU00168"/>
    </source>
</evidence>
<feature type="domain" description="Ras-GEF" evidence="6">
    <location>
        <begin position="359"/>
        <end position="592"/>
    </location>
</feature>
<reference evidence="7" key="2">
    <citation type="submission" date="2022-06" db="UniProtKB">
        <authorList>
            <consortium name="EnsemblMetazoa"/>
        </authorList>
    </citation>
    <scope>IDENTIFICATION</scope>
    <source>
        <strain evidence="7">p50T (Dazao)</strain>
    </source>
</reference>
<evidence type="ECO:0000313" key="8">
    <source>
        <dbReference type="Proteomes" id="UP000005204"/>
    </source>
</evidence>
<accession>A0A8R2DNQ1</accession>
<dbReference type="Pfam" id="PF00617">
    <property type="entry name" value="RasGEF"/>
    <property type="match status" value="1"/>
</dbReference>
<dbReference type="InterPro" id="IPR036860">
    <property type="entry name" value="SH2_dom_sf"/>
</dbReference>
<dbReference type="PROSITE" id="PS50001">
    <property type="entry name" value="SH2"/>
    <property type="match status" value="1"/>
</dbReference>
<dbReference type="SMR" id="A0A8R2DNQ1"/>
<dbReference type="InterPro" id="IPR023578">
    <property type="entry name" value="Ras_GEF_dom_sf"/>
</dbReference>
<dbReference type="PANTHER" id="PTHR14247:SF8">
    <property type="entry name" value="RAS-GEF DOMAIN-CONTAINING PROTEIN"/>
    <property type="match status" value="1"/>
</dbReference>
<dbReference type="Gene3D" id="3.30.505.10">
    <property type="entry name" value="SH2 domain"/>
    <property type="match status" value="1"/>
</dbReference>
<dbReference type="PROSITE" id="PS50009">
    <property type="entry name" value="RASGEF_CAT"/>
    <property type="match status" value="1"/>
</dbReference>
<dbReference type="InterPro" id="IPR051853">
    <property type="entry name" value="SH2-Ras-GEF_adapter"/>
</dbReference>
<dbReference type="AlphaFoldDB" id="A0A8R2DNQ1"/>
<dbReference type="SMART" id="SM00252">
    <property type="entry name" value="SH2"/>
    <property type="match status" value="1"/>
</dbReference>
<dbReference type="KEGG" id="bmor:101741990"/>
<sequence>MDSCAMSTSGLLEWEFSLPADQIISHGWYHGALSRTAAESLLQKDREFLVRDSSSQPDNYVLSCRSNGQHLHFVIQRIVVHPETVYERYQYQFEDEAYDTVADLITSYVGSGKPISAASGARIQYPANRMMPLTNYIQGDDINSVISPVGDGALYGNSYSLYSHFAAKPGMQLRVPFKKQRSHSLTPIDIGQHVAQGKSASADGVILNQTNKHTKTLSGDSNSSSGTWDTNLPTSPPAKPARYDGPKADDRRLELQRIYQVSGSDSGNGSGDSTQSSAHGDPNKSRIDSDYNLITPTNKQQFDYDLTEAKLLQSDNLDYVVESRINLGSFQSMIIPTGLTKPLESETLHAIKLLLRTSGPRILAIHLTKVDLYFLFDDAIQIEGLDKTASGLELCFLPQGRPLRMDVIERIETFRLLIAVTVLTCQTDRQRADTLNDWIVLAIETKTALGNLYGFSAIMFGLCMPQVECLENAWNILRRIYTDNAFMFEAKLRPSFKSMNEGTNPLPPNTTTPYILPPVLCFHLFDGDGGSLIQQDDTFPGSLMNSIEFDFNATAAHLEAARQFPSQIDMFKRNSRTVVQEMSSLGPTLDPRLLELFRTEFHINFLWGERGALTTPNQRFARLTDILTAMANKLASQPSGVDDIV</sequence>
<dbReference type="RefSeq" id="XP_062526146.1">
    <property type="nucleotide sequence ID" value="XM_062670162.1"/>
</dbReference>
<evidence type="ECO:0000256" key="4">
    <source>
        <dbReference type="SAM" id="MobiDB-lite"/>
    </source>
</evidence>
<protein>
    <recommendedName>
        <fullName evidence="9">Breast cancer anti-estrogen resistance protein 3</fullName>
    </recommendedName>
</protein>
<dbReference type="PANTHER" id="PTHR14247">
    <property type="entry name" value="BREAST CANCER ANTI-ESTROGEN RESISTANCE PROTEIN 3 HOMOLOG-LIKE PROTEIN"/>
    <property type="match status" value="1"/>
</dbReference>
<dbReference type="GO" id="GO:0007264">
    <property type="term" value="P:small GTPase-mediated signal transduction"/>
    <property type="evidence" value="ECO:0007669"/>
    <property type="project" value="InterPro"/>
</dbReference>
<keyword evidence="8" id="KW-1185">Reference proteome</keyword>
<feature type="compositionally biased region" description="Polar residues" evidence="4">
    <location>
        <begin position="213"/>
        <end position="233"/>
    </location>
</feature>
<feature type="compositionally biased region" description="Low complexity" evidence="4">
    <location>
        <begin position="262"/>
        <end position="277"/>
    </location>
</feature>
<dbReference type="InterPro" id="IPR044102">
    <property type="entry name" value="SH2_SHEP1/BCAR3/NSP1"/>
</dbReference>
<keyword evidence="1 3" id="KW-0727">SH2 domain</keyword>
<dbReference type="GO" id="GO:0005085">
    <property type="term" value="F:guanyl-nucleotide exchange factor activity"/>
    <property type="evidence" value="ECO:0007669"/>
    <property type="project" value="UniProtKB-KW"/>
</dbReference>
<dbReference type="Gene3D" id="1.10.840.10">
    <property type="entry name" value="Ras guanine-nucleotide exchange factors catalytic domain"/>
    <property type="match status" value="1"/>
</dbReference>
<dbReference type="InterPro" id="IPR001895">
    <property type="entry name" value="RASGEF_cat_dom"/>
</dbReference>
<evidence type="ECO:0008006" key="9">
    <source>
        <dbReference type="Google" id="ProtNLM"/>
    </source>
</evidence>
<dbReference type="CDD" id="cd10337">
    <property type="entry name" value="SH2_BCAR3"/>
    <property type="match status" value="1"/>
</dbReference>
<dbReference type="GeneID" id="101741990"/>
<reference evidence="8" key="1">
    <citation type="journal article" date="2008" name="Insect Biochem. Mol. Biol.">
        <title>The genome of a lepidopteran model insect, the silkworm Bombyx mori.</title>
        <authorList>
            <consortium name="International Silkworm Genome Consortium"/>
        </authorList>
    </citation>
    <scope>NUCLEOTIDE SEQUENCE [LARGE SCALE GENOMIC DNA]</scope>
    <source>
        <strain evidence="8">p50T</strain>
    </source>
</reference>
<feature type="domain" description="SH2" evidence="5">
    <location>
        <begin position="28"/>
        <end position="127"/>
    </location>
</feature>
<dbReference type="SMART" id="SM00147">
    <property type="entry name" value="RasGEF"/>
    <property type="match status" value="1"/>
</dbReference>
<dbReference type="FunFam" id="3.30.505.10:FF:000013">
    <property type="entry name" value="SH2 domain-containing protein 3C isoform X1"/>
    <property type="match status" value="1"/>
</dbReference>
<evidence type="ECO:0000256" key="3">
    <source>
        <dbReference type="PROSITE-ProRule" id="PRU00191"/>
    </source>
</evidence>
<dbReference type="RefSeq" id="XP_021208199.1">
    <property type="nucleotide sequence ID" value="XM_021352524.3"/>
</dbReference>
<evidence type="ECO:0000256" key="1">
    <source>
        <dbReference type="ARBA" id="ARBA00022999"/>
    </source>
</evidence>
<dbReference type="EnsemblMetazoa" id="XM_021352524.2">
    <property type="protein sequence ID" value="XP_021208199.1"/>
    <property type="gene ID" value="LOC101741990"/>
</dbReference>
<feature type="region of interest" description="Disordered" evidence="4">
    <location>
        <begin position="261"/>
        <end position="291"/>
    </location>
</feature>
<evidence type="ECO:0000259" key="5">
    <source>
        <dbReference type="PROSITE" id="PS50001"/>
    </source>
</evidence>
<dbReference type="SUPFAM" id="SSF55550">
    <property type="entry name" value="SH2 domain"/>
    <property type="match status" value="1"/>
</dbReference>
<dbReference type="Pfam" id="PF00017">
    <property type="entry name" value="SH2"/>
    <property type="match status" value="1"/>
</dbReference>
<organism evidence="7 8">
    <name type="scientific">Bombyx mori</name>
    <name type="common">Silk moth</name>
    <dbReference type="NCBI Taxonomy" id="7091"/>
    <lineage>
        <taxon>Eukaryota</taxon>
        <taxon>Metazoa</taxon>
        <taxon>Ecdysozoa</taxon>
        <taxon>Arthropoda</taxon>
        <taxon>Hexapoda</taxon>
        <taxon>Insecta</taxon>
        <taxon>Pterygota</taxon>
        <taxon>Neoptera</taxon>
        <taxon>Endopterygota</taxon>
        <taxon>Lepidoptera</taxon>
        <taxon>Glossata</taxon>
        <taxon>Ditrysia</taxon>
        <taxon>Bombycoidea</taxon>
        <taxon>Bombycidae</taxon>
        <taxon>Bombycinae</taxon>
        <taxon>Bombyx</taxon>
    </lineage>
</organism>
<dbReference type="Proteomes" id="UP000005204">
    <property type="component" value="Unassembled WGS sequence"/>
</dbReference>
<evidence type="ECO:0000259" key="6">
    <source>
        <dbReference type="PROSITE" id="PS50009"/>
    </source>
</evidence>
<dbReference type="InterPro" id="IPR036964">
    <property type="entry name" value="RASGEF_cat_dom_sf"/>
</dbReference>
<dbReference type="InterPro" id="IPR000980">
    <property type="entry name" value="SH2"/>
</dbReference>
<feature type="region of interest" description="Disordered" evidence="4">
    <location>
        <begin position="213"/>
        <end position="247"/>
    </location>
</feature>
<dbReference type="GO" id="GO:0001784">
    <property type="term" value="F:phosphotyrosine residue binding"/>
    <property type="evidence" value="ECO:0007669"/>
    <property type="project" value="InterPro"/>
</dbReference>